<dbReference type="HOGENOM" id="CLU_035052_1_0_1"/>
<dbReference type="Pfam" id="PF00026">
    <property type="entry name" value="Asp"/>
    <property type="match status" value="1"/>
</dbReference>
<dbReference type="InterPro" id="IPR034164">
    <property type="entry name" value="Pepsin-like_dom"/>
</dbReference>
<feature type="active site" evidence="4">
    <location>
        <position position="325"/>
    </location>
</feature>
<dbReference type="SUPFAM" id="SSF50630">
    <property type="entry name" value="Acid proteases"/>
    <property type="match status" value="1"/>
</dbReference>
<dbReference type="PANTHER" id="PTHR47966:SF47">
    <property type="entry name" value="ENDOPEPTIDASE, PUTATIVE (AFU_ORTHOLOGUE AFUA_3G01220)-RELATED"/>
    <property type="match status" value="1"/>
</dbReference>
<accession>A0A093VK63</accession>
<sequence length="445" mass="47557">MRFISGSSVATAMLLLSLGADATPIKSNKSHRNRRSLDSTTWKPTAFAESSSLSKSPNYVQLKKVTGGSARHSAANLKGLTTPTANASTGLISLLEGQEFATEIKIGTQTFEVILDTGSSDTWVVESGFKCVDVSTKKNESESYCNFGTPYKVEKTFKTNKNERFKIGYGDGEFLTGIMGTEAVTMAGIKVEHQTIALANYAGWYGDGTTSGLAGFAYPALTSAFSSNGTQKVYNPLFTTMYKEGLVDSYFSLAILRDVSGPSGYLTLGGLPPIDFDETFATTPILVTSISGYSKGYDFYTIEVDNINLNGKALSSVSGARYIVDSGTTLNYYPTSMANAVNAAFSPPAVYNATQGAYVVDCKATAPAHSITIGGKEFIVNPLDMILYVGDNTCISGIEDGGDDPSQDLYILGDTFQKNVVSVFDIGAVEMKFAPNVNYISNDTY</sequence>
<dbReference type="PROSITE" id="PS00141">
    <property type="entry name" value="ASP_PROTEASE"/>
    <property type="match status" value="1"/>
</dbReference>
<dbReference type="Gene3D" id="2.40.70.10">
    <property type="entry name" value="Acid Proteases"/>
    <property type="match status" value="2"/>
</dbReference>
<proteinExistence type="inferred from homology"/>
<evidence type="ECO:0000259" key="7">
    <source>
        <dbReference type="PROSITE" id="PS51767"/>
    </source>
</evidence>
<evidence type="ECO:0000256" key="3">
    <source>
        <dbReference type="ARBA" id="ARBA00022801"/>
    </source>
</evidence>
<dbReference type="InterPro" id="IPR021109">
    <property type="entry name" value="Peptidase_aspartic_dom_sf"/>
</dbReference>
<gene>
    <name evidence="8" type="ORF">GQ26_0160870</name>
</gene>
<keyword evidence="5" id="KW-0645">Protease</keyword>
<evidence type="ECO:0000256" key="2">
    <source>
        <dbReference type="ARBA" id="ARBA00022750"/>
    </source>
</evidence>
<dbReference type="InterPro" id="IPR001461">
    <property type="entry name" value="Aspartic_peptidase_A1"/>
</dbReference>
<dbReference type="eggNOG" id="KOG1339">
    <property type="taxonomic scope" value="Eukaryota"/>
</dbReference>
<dbReference type="PROSITE" id="PS51767">
    <property type="entry name" value="PEPTIDASE_A1"/>
    <property type="match status" value="1"/>
</dbReference>
<keyword evidence="3 5" id="KW-0378">Hydrolase</keyword>
<dbReference type="PRINTS" id="PR00792">
    <property type="entry name" value="PEPSIN"/>
</dbReference>
<evidence type="ECO:0000313" key="8">
    <source>
        <dbReference type="EMBL" id="KFX47036.1"/>
    </source>
</evidence>
<reference evidence="8" key="1">
    <citation type="journal article" date="2014" name="PLoS Genet.">
        <title>Signature Gene Expression Reveals Novel Clues to the Molecular Mechanisms of Dimorphic Transition in Penicillium marneffei.</title>
        <authorList>
            <person name="Yang E."/>
            <person name="Wang G."/>
            <person name="Cai J."/>
            <person name="Woo P.C."/>
            <person name="Lau S.K."/>
            <person name="Yuen K.-Y."/>
            <person name="Chow W.-N."/>
            <person name="Lin X."/>
        </authorList>
    </citation>
    <scope>NUCLEOTIDE SEQUENCE [LARGE SCALE GENOMIC DNA]</scope>
    <source>
        <strain evidence="8">PM1</strain>
    </source>
</reference>
<feature type="signal peptide" evidence="6">
    <location>
        <begin position="1"/>
        <end position="22"/>
    </location>
</feature>
<feature type="domain" description="Peptidase A1" evidence="7">
    <location>
        <begin position="100"/>
        <end position="434"/>
    </location>
</feature>
<evidence type="ECO:0000256" key="6">
    <source>
        <dbReference type="SAM" id="SignalP"/>
    </source>
</evidence>
<evidence type="ECO:0000256" key="5">
    <source>
        <dbReference type="RuleBase" id="RU000454"/>
    </source>
</evidence>
<dbReference type="CDD" id="cd05471">
    <property type="entry name" value="pepsin_like"/>
    <property type="match status" value="1"/>
</dbReference>
<dbReference type="InterPro" id="IPR001969">
    <property type="entry name" value="Aspartic_peptidase_AS"/>
</dbReference>
<evidence type="ECO:0000256" key="1">
    <source>
        <dbReference type="ARBA" id="ARBA00007447"/>
    </source>
</evidence>
<dbReference type="MEROPS" id="A01.081"/>
<keyword evidence="6" id="KW-0732">Signal</keyword>
<dbReference type="AlphaFoldDB" id="A0A093VK63"/>
<feature type="active site" evidence="4">
    <location>
        <position position="116"/>
    </location>
</feature>
<keyword evidence="2 5" id="KW-0064">Aspartyl protease</keyword>
<name>A0A093VK63_TALMA</name>
<dbReference type="GO" id="GO:0006508">
    <property type="term" value="P:proteolysis"/>
    <property type="evidence" value="ECO:0007669"/>
    <property type="project" value="UniProtKB-KW"/>
</dbReference>
<evidence type="ECO:0000256" key="4">
    <source>
        <dbReference type="PIRSR" id="PIRSR601461-1"/>
    </source>
</evidence>
<dbReference type="GO" id="GO:0004190">
    <property type="term" value="F:aspartic-type endopeptidase activity"/>
    <property type="evidence" value="ECO:0007669"/>
    <property type="project" value="UniProtKB-KW"/>
</dbReference>
<dbReference type="PANTHER" id="PTHR47966">
    <property type="entry name" value="BETA-SITE APP-CLEAVING ENZYME, ISOFORM A-RELATED"/>
    <property type="match status" value="1"/>
</dbReference>
<dbReference type="InterPro" id="IPR033121">
    <property type="entry name" value="PEPTIDASE_A1"/>
</dbReference>
<feature type="chain" id="PRO_5001888319" evidence="6">
    <location>
        <begin position="23"/>
        <end position="445"/>
    </location>
</feature>
<comment type="similarity">
    <text evidence="1 5">Belongs to the peptidase A1 family.</text>
</comment>
<protein>
    <submittedName>
        <fullName evidence="8">Putative aspartic-type endopeptidase</fullName>
    </submittedName>
</protein>
<organism evidence="8">
    <name type="scientific">Talaromyces marneffei PM1</name>
    <dbReference type="NCBI Taxonomy" id="1077442"/>
    <lineage>
        <taxon>Eukaryota</taxon>
        <taxon>Fungi</taxon>
        <taxon>Dikarya</taxon>
        <taxon>Ascomycota</taxon>
        <taxon>Pezizomycotina</taxon>
        <taxon>Eurotiomycetes</taxon>
        <taxon>Eurotiomycetidae</taxon>
        <taxon>Eurotiales</taxon>
        <taxon>Trichocomaceae</taxon>
        <taxon>Talaromyces</taxon>
        <taxon>Talaromyces sect. Talaromyces</taxon>
    </lineage>
</organism>
<comment type="caution">
    <text evidence="8">The sequence shown here is derived from an EMBL/GenBank/DDBJ whole genome shotgun (WGS) entry which is preliminary data.</text>
</comment>
<dbReference type="EMBL" id="JPOX01000016">
    <property type="protein sequence ID" value="KFX47036.1"/>
    <property type="molecule type" value="Genomic_DNA"/>
</dbReference>
<dbReference type="GO" id="GO:0000324">
    <property type="term" value="C:fungal-type vacuole"/>
    <property type="evidence" value="ECO:0007669"/>
    <property type="project" value="TreeGrafter"/>
</dbReference>